<dbReference type="Gene3D" id="3.30.43.10">
    <property type="entry name" value="Uridine Diphospho-n-acetylenolpyruvylglucosamine Reductase, domain 2"/>
    <property type="match status" value="1"/>
</dbReference>
<comment type="caution">
    <text evidence="8">The sequence shown here is derived from an EMBL/GenBank/DDBJ whole genome shotgun (WGS) entry which is preliminary data.</text>
</comment>
<dbReference type="SUPFAM" id="SSF56176">
    <property type="entry name" value="FAD-binding/transporter-associated domain-like"/>
    <property type="match status" value="1"/>
</dbReference>
<accession>A0A0E3BZM7</accession>
<keyword evidence="9" id="KW-1185">Reference proteome</keyword>
<reference evidence="8 9" key="1">
    <citation type="submission" date="2013-09" db="EMBL/GenBank/DDBJ databases">
        <title>High correlation between genotypes and phenotypes of environmental bacteria Comamonas testosteroni strains.</title>
        <authorList>
            <person name="Liu L."/>
            <person name="Zhu W."/>
            <person name="Xia X."/>
            <person name="Xu B."/>
            <person name="Luo M."/>
            <person name="Wang G."/>
        </authorList>
    </citation>
    <scope>NUCLEOTIDE SEQUENCE [LARGE SCALE GENOMIC DNA]</scope>
    <source>
        <strain evidence="8 9">DF2</strain>
    </source>
</reference>
<dbReference type="InterPro" id="IPR016164">
    <property type="entry name" value="FAD-linked_Oxase-like_C"/>
</dbReference>
<organism evidence="8 9">
    <name type="scientific">Comamonas thiooxydans</name>
    <dbReference type="NCBI Taxonomy" id="363952"/>
    <lineage>
        <taxon>Bacteria</taxon>
        <taxon>Pseudomonadati</taxon>
        <taxon>Pseudomonadota</taxon>
        <taxon>Betaproteobacteria</taxon>
        <taxon>Burkholderiales</taxon>
        <taxon>Comamonadaceae</taxon>
        <taxon>Comamonas</taxon>
    </lineage>
</organism>
<dbReference type="Proteomes" id="UP000029549">
    <property type="component" value="Unassembled WGS sequence"/>
</dbReference>
<evidence type="ECO:0000256" key="6">
    <source>
        <dbReference type="SAM" id="MobiDB-lite"/>
    </source>
</evidence>
<dbReference type="InterPro" id="IPR016167">
    <property type="entry name" value="FAD-bd_PCMH_sub1"/>
</dbReference>
<dbReference type="InterPro" id="IPR006094">
    <property type="entry name" value="Oxid_FAD_bind_N"/>
</dbReference>
<dbReference type="Gene3D" id="1.10.45.10">
    <property type="entry name" value="Vanillyl-alcohol Oxidase, Chain A, domain 4"/>
    <property type="match status" value="1"/>
</dbReference>
<dbReference type="InterPro" id="IPR036318">
    <property type="entry name" value="FAD-bd_PCMH-like_sf"/>
</dbReference>
<gene>
    <name evidence="8" type="ORF">P608_14250</name>
</gene>
<evidence type="ECO:0000256" key="3">
    <source>
        <dbReference type="ARBA" id="ARBA00022630"/>
    </source>
</evidence>
<dbReference type="InterPro" id="IPR051264">
    <property type="entry name" value="FAD-oxidored/transferase_4"/>
</dbReference>
<dbReference type="Pfam" id="PF02913">
    <property type="entry name" value="FAD-oxidase_C"/>
    <property type="match status" value="1"/>
</dbReference>
<dbReference type="PANTHER" id="PTHR43716:SF1">
    <property type="entry name" value="D-2-HYDROXYGLUTARATE DEHYDROGENASE, MITOCHONDRIAL"/>
    <property type="match status" value="1"/>
</dbReference>
<dbReference type="SUPFAM" id="SSF55103">
    <property type="entry name" value="FAD-linked oxidases, C-terminal domain"/>
    <property type="match status" value="1"/>
</dbReference>
<protein>
    <submittedName>
        <fullName evidence="8">FAD-linked oxidase</fullName>
    </submittedName>
</protein>
<dbReference type="FunFam" id="1.10.45.10:FF:000001">
    <property type="entry name" value="D-lactate dehydrogenase mitochondrial"/>
    <property type="match status" value="1"/>
</dbReference>
<dbReference type="InterPro" id="IPR004113">
    <property type="entry name" value="FAD-bd_oxidored_4_C"/>
</dbReference>
<dbReference type="PROSITE" id="PS51387">
    <property type="entry name" value="FAD_PCMH"/>
    <property type="match status" value="1"/>
</dbReference>
<dbReference type="PANTHER" id="PTHR43716">
    <property type="entry name" value="D-2-HYDROXYGLUTARATE DEHYDROGENASE, MITOCHONDRIAL"/>
    <property type="match status" value="1"/>
</dbReference>
<sequence>MSPPPPSSNDTAMPLASNAPSPLAEADQRLASLAAALAPLSDASLLAIGDAMPAYAGSDWRGKCGAAPLAVLRPRTPEHLAAAMRATHALGLPIAVQGGMTGLVDGALARPGEIILSLDRLNAIEDIDVASQTMTVQAGVKLQEAQEAAAARGLLLPIDIGSKGSCHVGGIAATNAGGNRVLRYGMARQSIIGLEAVLADGQVISHLGKALKDNAGYDLKHLFIGSEGTLGVITRLVFALQPQPISRQTAIVSVQSFEQMVELLNHCRRRLGARLTSFEAMWRDFYDMVTAELQVGGTPFADPGSNLVLIEAMGQDAETDEPLFVEALGEFLELAAGSDAVIARSEQDARRLWSIRESSGEAAAAAAPFAGFDISLPITAMPAWLEDVHSQLRAHGLHRTQTYGHLGDGNLHLVVGYPADQPQMKQKIEDLVHRSAGRLGGSVSGEHGIGISKKPYLAISRSPQEIELMRALKRALDPAGRLNAGRIFDQE</sequence>
<evidence type="ECO:0000259" key="7">
    <source>
        <dbReference type="PROSITE" id="PS51387"/>
    </source>
</evidence>
<dbReference type="InterPro" id="IPR016171">
    <property type="entry name" value="Vanillyl_alc_oxidase_C-sub2"/>
</dbReference>
<keyword evidence="4" id="KW-0274">FAD</keyword>
<dbReference type="Gene3D" id="3.30.465.10">
    <property type="match status" value="1"/>
</dbReference>
<dbReference type="AlphaFoldDB" id="A0A0E3BZM7"/>
<dbReference type="GO" id="GO:0022904">
    <property type="term" value="P:respiratory electron transport chain"/>
    <property type="evidence" value="ECO:0007669"/>
    <property type="project" value="TreeGrafter"/>
</dbReference>
<evidence type="ECO:0000313" key="9">
    <source>
        <dbReference type="Proteomes" id="UP000029549"/>
    </source>
</evidence>
<dbReference type="Gene3D" id="3.30.70.2740">
    <property type="match status" value="1"/>
</dbReference>
<keyword evidence="3" id="KW-0285">Flavoprotein</keyword>
<evidence type="ECO:0000256" key="4">
    <source>
        <dbReference type="ARBA" id="ARBA00022827"/>
    </source>
</evidence>
<evidence type="ECO:0000256" key="5">
    <source>
        <dbReference type="ARBA" id="ARBA00023002"/>
    </source>
</evidence>
<keyword evidence="5" id="KW-0560">Oxidoreductase</keyword>
<dbReference type="Gene3D" id="3.30.70.2190">
    <property type="match status" value="1"/>
</dbReference>
<feature type="region of interest" description="Disordered" evidence="6">
    <location>
        <begin position="1"/>
        <end position="21"/>
    </location>
</feature>
<feature type="domain" description="FAD-binding PCMH-type" evidence="7">
    <location>
        <begin position="64"/>
        <end position="243"/>
    </location>
</feature>
<dbReference type="EMBL" id="AWTP01000113">
    <property type="protein sequence ID" value="KGH10747.1"/>
    <property type="molecule type" value="Genomic_DNA"/>
</dbReference>
<name>A0A0E3BZM7_9BURK</name>
<dbReference type="Pfam" id="PF01565">
    <property type="entry name" value="FAD_binding_4"/>
    <property type="match status" value="1"/>
</dbReference>
<comment type="similarity">
    <text evidence="2">Belongs to the FAD-binding oxidoreductase/transferase type 4 family.</text>
</comment>
<dbReference type="InterPro" id="IPR016169">
    <property type="entry name" value="FAD-bd_PCMH_sub2"/>
</dbReference>
<proteinExistence type="inferred from homology"/>
<evidence type="ECO:0000313" key="8">
    <source>
        <dbReference type="EMBL" id="KGH10747.1"/>
    </source>
</evidence>
<comment type="cofactor">
    <cofactor evidence="1">
        <name>FAD</name>
        <dbReference type="ChEBI" id="CHEBI:57692"/>
    </cofactor>
</comment>
<dbReference type="GO" id="GO:0071949">
    <property type="term" value="F:FAD binding"/>
    <property type="evidence" value="ECO:0007669"/>
    <property type="project" value="InterPro"/>
</dbReference>
<dbReference type="GO" id="GO:0016491">
    <property type="term" value="F:oxidoreductase activity"/>
    <property type="evidence" value="ECO:0007669"/>
    <property type="project" value="UniProtKB-KW"/>
</dbReference>
<dbReference type="InterPro" id="IPR016166">
    <property type="entry name" value="FAD-bd_PCMH"/>
</dbReference>
<evidence type="ECO:0000256" key="1">
    <source>
        <dbReference type="ARBA" id="ARBA00001974"/>
    </source>
</evidence>
<evidence type="ECO:0000256" key="2">
    <source>
        <dbReference type="ARBA" id="ARBA00008000"/>
    </source>
</evidence>